<sequence length="267" mass="28263">MEKQCKLGVIGGGFMARAIVLGAIRQNFISPFDVIVSDPSAECRDFFAAQGVETTLLNRVAAERSSYLLLSVKPQTFPEVALHLRDVVLPPVISIMAGMKKADIKASLETNAPIARVMPNLPCSVGMGAAAIDAEDLAPEDAEFVFGLFNATSLTLPVPETKLNAVTALSGSGPAYVYLFLQALIDGGVRCGLEEEEARLLAIQTLKGGAAMAEAHADTPLEELIRAVSSKGGTTLAALEVLRRNGVPESVVRAMQAAEQRAEELSR</sequence>
<dbReference type="Pfam" id="PF14748">
    <property type="entry name" value="P5CR_dimer"/>
    <property type="match status" value="1"/>
</dbReference>
<keyword evidence="4 6" id="KW-0560">Oxidoreductase</keyword>
<evidence type="ECO:0000313" key="11">
    <source>
        <dbReference type="EMBL" id="HJA02262.1"/>
    </source>
</evidence>
<dbReference type="EC" id="1.5.1.2" evidence="6 7"/>
<dbReference type="PANTHER" id="PTHR11645:SF0">
    <property type="entry name" value="PYRROLINE-5-CARBOXYLATE REDUCTASE 3"/>
    <property type="match status" value="1"/>
</dbReference>
<evidence type="ECO:0000259" key="10">
    <source>
        <dbReference type="Pfam" id="PF14748"/>
    </source>
</evidence>
<dbReference type="GO" id="GO:0005737">
    <property type="term" value="C:cytoplasm"/>
    <property type="evidence" value="ECO:0007669"/>
    <property type="project" value="UniProtKB-SubCell"/>
</dbReference>
<dbReference type="AlphaFoldDB" id="A0A9D2H1L2"/>
<protein>
    <recommendedName>
        <fullName evidence="6 7">Pyrroline-5-carboxylate reductase</fullName>
        <shortName evidence="6">P5C reductase</shortName>
        <shortName evidence="6">P5CR</shortName>
        <ecNumber evidence="6 7">1.5.1.2</ecNumber>
    </recommendedName>
    <alternativeName>
        <fullName evidence="6">PCA reductase</fullName>
    </alternativeName>
</protein>
<organism evidence="11 12">
    <name type="scientific">Candidatus Gallimonas gallistercoris</name>
    <dbReference type="NCBI Taxonomy" id="2838602"/>
    <lineage>
        <taxon>Bacteria</taxon>
        <taxon>Bacillati</taxon>
        <taxon>Bacillota</taxon>
        <taxon>Clostridia</taxon>
        <taxon>Candidatus Gallimonas</taxon>
    </lineage>
</organism>
<dbReference type="InterPro" id="IPR029036">
    <property type="entry name" value="P5CR_dimer"/>
</dbReference>
<evidence type="ECO:0000313" key="12">
    <source>
        <dbReference type="Proteomes" id="UP000824221"/>
    </source>
</evidence>
<dbReference type="InterPro" id="IPR036291">
    <property type="entry name" value="NAD(P)-bd_dom_sf"/>
</dbReference>
<evidence type="ECO:0000256" key="2">
    <source>
        <dbReference type="ARBA" id="ARBA00022650"/>
    </source>
</evidence>
<feature type="domain" description="Pyrroline-5-carboxylate reductase dimerisation" evidence="10">
    <location>
        <begin position="160"/>
        <end position="265"/>
    </location>
</feature>
<evidence type="ECO:0000256" key="5">
    <source>
        <dbReference type="ARBA" id="ARBA00058118"/>
    </source>
</evidence>
<evidence type="ECO:0000256" key="4">
    <source>
        <dbReference type="ARBA" id="ARBA00023002"/>
    </source>
</evidence>
<feature type="binding site" evidence="8">
    <location>
        <begin position="10"/>
        <end position="15"/>
    </location>
    <ligand>
        <name>NADP(+)</name>
        <dbReference type="ChEBI" id="CHEBI:58349"/>
    </ligand>
</feature>
<gene>
    <name evidence="6 11" type="primary">proC</name>
    <name evidence="11" type="ORF">H9797_02640</name>
</gene>
<keyword evidence="6" id="KW-0028">Amino-acid biosynthesis</keyword>
<dbReference type="PIRSF" id="PIRSF000193">
    <property type="entry name" value="Pyrrol-5-carb_rd"/>
    <property type="match status" value="1"/>
</dbReference>
<accession>A0A9D2H1L2</accession>
<name>A0A9D2H1L2_9FIRM</name>
<comment type="similarity">
    <text evidence="1 6">Belongs to the pyrroline-5-carboxylate reductase family.</text>
</comment>
<comment type="catalytic activity">
    <reaction evidence="6">
        <text>L-proline + NAD(+) = (S)-1-pyrroline-5-carboxylate + NADH + 2 H(+)</text>
        <dbReference type="Rhea" id="RHEA:14105"/>
        <dbReference type="ChEBI" id="CHEBI:15378"/>
        <dbReference type="ChEBI" id="CHEBI:17388"/>
        <dbReference type="ChEBI" id="CHEBI:57540"/>
        <dbReference type="ChEBI" id="CHEBI:57945"/>
        <dbReference type="ChEBI" id="CHEBI:60039"/>
        <dbReference type="EC" id="1.5.1.2"/>
    </reaction>
</comment>
<feature type="domain" description="Pyrroline-5-carboxylate reductase catalytic N-terminal" evidence="9">
    <location>
        <begin position="6"/>
        <end position="98"/>
    </location>
</feature>
<dbReference type="FunFam" id="1.10.3730.10:FF:000001">
    <property type="entry name" value="Pyrroline-5-carboxylate reductase"/>
    <property type="match status" value="1"/>
</dbReference>
<keyword evidence="2 6" id="KW-0641">Proline biosynthesis</keyword>
<reference evidence="11" key="1">
    <citation type="journal article" date="2021" name="PeerJ">
        <title>Extensive microbial diversity within the chicken gut microbiome revealed by metagenomics and culture.</title>
        <authorList>
            <person name="Gilroy R."/>
            <person name="Ravi A."/>
            <person name="Getino M."/>
            <person name="Pursley I."/>
            <person name="Horton D.L."/>
            <person name="Alikhan N.F."/>
            <person name="Baker D."/>
            <person name="Gharbi K."/>
            <person name="Hall N."/>
            <person name="Watson M."/>
            <person name="Adriaenssens E.M."/>
            <person name="Foster-Nyarko E."/>
            <person name="Jarju S."/>
            <person name="Secka A."/>
            <person name="Antonio M."/>
            <person name="Oren A."/>
            <person name="Chaudhuri R.R."/>
            <person name="La Ragione R."/>
            <person name="Hildebrand F."/>
            <person name="Pallen M.J."/>
        </authorList>
    </citation>
    <scope>NUCLEOTIDE SEQUENCE</scope>
    <source>
        <strain evidence="11">CHK156-179</strain>
    </source>
</reference>
<proteinExistence type="inferred from homology"/>
<comment type="catalytic activity">
    <reaction evidence="6">
        <text>L-proline + NADP(+) = (S)-1-pyrroline-5-carboxylate + NADPH + 2 H(+)</text>
        <dbReference type="Rhea" id="RHEA:14109"/>
        <dbReference type="ChEBI" id="CHEBI:15378"/>
        <dbReference type="ChEBI" id="CHEBI:17388"/>
        <dbReference type="ChEBI" id="CHEBI:57783"/>
        <dbReference type="ChEBI" id="CHEBI:58349"/>
        <dbReference type="ChEBI" id="CHEBI:60039"/>
        <dbReference type="EC" id="1.5.1.2"/>
    </reaction>
</comment>
<dbReference type="InterPro" id="IPR000304">
    <property type="entry name" value="Pyrroline-COOH_reductase"/>
</dbReference>
<dbReference type="GO" id="GO:0055129">
    <property type="term" value="P:L-proline biosynthetic process"/>
    <property type="evidence" value="ECO:0007669"/>
    <property type="project" value="UniProtKB-UniRule"/>
</dbReference>
<dbReference type="SUPFAM" id="SSF51735">
    <property type="entry name" value="NAD(P)-binding Rossmann-fold domains"/>
    <property type="match status" value="1"/>
</dbReference>
<evidence type="ECO:0000256" key="8">
    <source>
        <dbReference type="PIRSR" id="PIRSR000193-1"/>
    </source>
</evidence>
<dbReference type="GO" id="GO:0004735">
    <property type="term" value="F:pyrroline-5-carboxylate reductase activity"/>
    <property type="evidence" value="ECO:0007669"/>
    <property type="project" value="UniProtKB-UniRule"/>
</dbReference>
<evidence type="ECO:0000256" key="6">
    <source>
        <dbReference type="HAMAP-Rule" id="MF_01925"/>
    </source>
</evidence>
<dbReference type="InterPro" id="IPR008927">
    <property type="entry name" value="6-PGluconate_DH-like_C_sf"/>
</dbReference>
<evidence type="ECO:0000256" key="1">
    <source>
        <dbReference type="ARBA" id="ARBA00005525"/>
    </source>
</evidence>
<dbReference type="HAMAP" id="MF_01925">
    <property type="entry name" value="P5C_reductase"/>
    <property type="match status" value="1"/>
</dbReference>
<dbReference type="Gene3D" id="3.40.50.720">
    <property type="entry name" value="NAD(P)-binding Rossmann-like Domain"/>
    <property type="match status" value="1"/>
</dbReference>
<comment type="function">
    <text evidence="5 6">Catalyzes the reduction of 1-pyrroline-5-carboxylate (PCA) to L-proline.</text>
</comment>
<evidence type="ECO:0000256" key="3">
    <source>
        <dbReference type="ARBA" id="ARBA00022857"/>
    </source>
</evidence>
<dbReference type="Proteomes" id="UP000824221">
    <property type="component" value="Unassembled WGS sequence"/>
</dbReference>
<comment type="caution">
    <text evidence="11">The sequence shown here is derived from an EMBL/GenBank/DDBJ whole genome shotgun (WGS) entry which is preliminary data.</text>
</comment>
<dbReference type="PANTHER" id="PTHR11645">
    <property type="entry name" value="PYRROLINE-5-CARBOXYLATE REDUCTASE"/>
    <property type="match status" value="1"/>
</dbReference>
<dbReference type="Gene3D" id="1.10.3730.10">
    <property type="entry name" value="ProC C-terminal domain-like"/>
    <property type="match status" value="1"/>
</dbReference>
<dbReference type="EMBL" id="DXAJ01000038">
    <property type="protein sequence ID" value="HJA02262.1"/>
    <property type="molecule type" value="Genomic_DNA"/>
</dbReference>
<dbReference type="Pfam" id="PF03807">
    <property type="entry name" value="F420_oxidored"/>
    <property type="match status" value="1"/>
</dbReference>
<dbReference type="InterPro" id="IPR028939">
    <property type="entry name" value="P5C_Rdtase_cat_N"/>
</dbReference>
<evidence type="ECO:0000259" key="9">
    <source>
        <dbReference type="Pfam" id="PF03807"/>
    </source>
</evidence>
<reference evidence="11" key="2">
    <citation type="submission" date="2021-04" db="EMBL/GenBank/DDBJ databases">
        <authorList>
            <person name="Gilroy R."/>
        </authorList>
    </citation>
    <scope>NUCLEOTIDE SEQUENCE</scope>
    <source>
        <strain evidence="11">CHK156-179</strain>
    </source>
</reference>
<dbReference type="NCBIfam" id="TIGR00112">
    <property type="entry name" value="proC"/>
    <property type="match status" value="1"/>
</dbReference>
<keyword evidence="3 6" id="KW-0521">NADP</keyword>
<comment type="subcellular location">
    <subcellularLocation>
        <location evidence="6">Cytoplasm</location>
    </subcellularLocation>
</comment>
<feature type="binding site" evidence="8">
    <location>
        <position position="58"/>
    </location>
    <ligand>
        <name>NADPH</name>
        <dbReference type="ChEBI" id="CHEBI:57783"/>
    </ligand>
</feature>
<comment type="pathway">
    <text evidence="6">Amino-acid biosynthesis; L-proline biosynthesis; L-proline from L-glutamate 5-semialdehyde: step 1/1.</text>
</comment>
<evidence type="ECO:0000256" key="7">
    <source>
        <dbReference type="NCBIfam" id="TIGR00112"/>
    </source>
</evidence>
<keyword evidence="6" id="KW-0963">Cytoplasm</keyword>
<dbReference type="SUPFAM" id="SSF48179">
    <property type="entry name" value="6-phosphogluconate dehydrogenase C-terminal domain-like"/>
    <property type="match status" value="1"/>
</dbReference>